<reference evidence="2 3" key="1">
    <citation type="submission" date="2020-07" db="EMBL/GenBank/DDBJ databases">
        <title>Comparative genomics of pyrophilous fungi reveals a link between fire events and developmental genes.</title>
        <authorList>
            <consortium name="DOE Joint Genome Institute"/>
            <person name="Steindorff A.S."/>
            <person name="Carver A."/>
            <person name="Calhoun S."/>
            <person name="Stillman K."/>
            <person name="Liu H."/>
            <person name="Lipzen A."/>
            <person name="Pangilinan J."/>
            <person name="Labutti K."/>
            <person name="Bruns T.D."/>
            <person name="Grigoriev I.V."/>
        </authorList>
    </citation>
    <scope>NUCLEOTIDE SEQUENCE [LARGE SCALE GENOMIC DNA]</scope>
    <source>
        <strain evidence="2 3">CBS 144469</strain>
    </source>
</reference>
<protein>
    <submittedName>
        <fullName evidence="2">Uncharacterized protein</fullName>
    </submittedName>
</protein>
<evidence type="ECO:0000256" key="1">
    <source>
        <dbReference type="SAM" id="MobiDB-lite"/>
    </source>
</evidence>
<evidence type="ECO:0000313" key="3">
    <source>
        <dbReference type="Proteomes" id="UP000521943"/>
    </source>
</evidence>
<dbReference type="Proteomes" id="UP000521943">
    <property type="component" value="Unassembled WGS sequence"/>
</dbReference>
<sequence>MEPLRDLAVLKKWDRYVPSITGYTATPPGDLSDTDVCALLGCLERLKPKGNIAGAHVMGGAPFPGIVVKNKALPVPMNDSDFKFLGAYLLGQDKVRIANTLWLRAAEEGSKKAMKHAKMDPELMKKAKLVGMTVVEPQVGDGHSLDTRSESESHLATVFVVLPSQRSSATFEARHQGLTFIHDLTTSAHFAPHFLVCYPGTERATLKVQGAPLAYLTYQLYVGEDFDLPPLLDDLSPGPRADVAAAFAGWSHALAEGSSGGGIPKGHVLYQLDAVYIKRGTFFSEKFKSRAKATSITNAKDILALSHLAPAAKHFKFRILLGHACITQSTSIFRRGYYQRDDWESEVEHDANDYDLDDGRGIETEINWVLTGLDGKVIKDETLDKELVDTLTARVEKEKLKEGERNCILNYHVDTDPLDEKDLEEGTLTHGKTASFFIIGPTPPGHVSWEDSDDSEGGGSDDDDLPPTKRRHVDSDHSPPPKRRRVHGEPSPSQAQCAMEPLRDPAVLANWSEYVPSTAGYTRPSREVLDETNIMELFKYLPSCEPRAGVTADPEALPKSATHNLSDATLPRPQIATAFAAWAKHQARRIVLDSAPTGHVLFHLNETYRTKDTLSTEVVDVGSITDADDKLILGYLAPPAKYFGFRILLAHAVIPGTATFRVARKHGPVDGRMYKVEDYNLDSWGESESEFVVEWTLTGLDGQEVEGSDALCEGLTSTLLNKIDEDIKDAGLVLNDYLDQVKFGEKELEFDEDQMEDDVDVLELTCKKRASFLVIGPEDGCVLPPPIPFNHRFTAERSMNPVKRWRQAQQSKKRGAWW</sequence>
<organism evidence="2 3">
    <name type="scientific">Ephemerocybe angulata</name>
    <dbReference type="NCBI Taxonomy" id="980116"/>
    <lineage>
        <taxon>Eukaryota</taxon>
        <taxon>Fungi</taxon>
        <taxon>Dikarya</taxon>
        <taxon>Basidiomycota</taxon>
        <taxon>Agaricomycotina</taxon>
        <taxon>Agaricomycetes</taxon>
        <taxon>Agaricomycetidae</taxon>
        <taxon>Agaricales</taxon>
        <taxon>Agaricineae</taxon>
        <taxon>Psathyrellaceae</taxon>
        <taxon>Ephemerocybe</taxon>
    </lineage>
</organism>
<dbReference type="EMBL" id="JACGCI010000012">
    <property type="protein sequence ID" value="KAF6760433.1"/>
    <property type="molecule type" value="Genomic_DNA"/>
</dbReference>
<gene>
    <name evidence="2" type="ORF">DFP72DRAFT_882180</name>
</gene>
<feature type="region of interest" description="Disordered" evidence="1">
    <location>
        <begin position="435"/>
        <end position="497"/>
    </location>
</feature>
<accession>A0A8H6IA99</accession>
<dbReference type="OrthoDB" id="3085464at2759"/>
<proteinExistence type="predicted"/>
<dbReference type="AlphaFoldDB" id="A0A8H6IA99"/>
<name>A0A8H6IA99_9AGAR</name>
<feature type="compositionally biased region" description="Acidic residues" evidence="1">
    <location>
        <begin position="450"/>
        <end position="465"/>
    </location>
</feature>
<keyword evidence="3" id="KW-1185">Reference proteome</keyword>
<evidence type="ECO:0000313" key="2">
    <source>
        <dbReference type="EMBL" id="KAF6760433.1"/>
    </source>
</evidence>
<comment type="caution">
    <text evidence="2">The sequence shown here is derived from an EMBL/GenBank/DDBJ whole genome shotgun (WGS) entry which is preliminary data.</text>
</comment>